<feature type="domain" description="ABC transporter" evidence="4">
    <location>
        <begin position="2"/>
        <end position="217"/>
    </location>
</feature>
<dbReference type="AlphaFoldDB" id="I3Z8D9"/>
<dbReference type="eggNOG" id="COG1131">
    <property type="taxonomic scope" value="Bacteria"/>
</dbReference>
<dbReference type="EMBL" id="CP003281">
    <property type="protein sequence ID" value="AFL85507.1"/>
    <property type="molecule type" value="Genomic_DNA"/>
</dbReference>
<evidence type="ECO:0000256" key="2">
    <source>
        <dbReference type="ARBA" id="ARBA00022741"/>
    </source>
</evidence>
<dbReference type="PANTHER" id="PTHR42939">
    <property type="entry name" value="ABC TRANSPORTER ATP-BINDING PROTEIN ALBC-RELATED"/>
    <property type="match status" value="1"/>
</dbReference>
<evidence type="ECO:0000256" key="1">
    <source>
        <dbReference type="ARBA" id="ARBA00022448"/>
    </source>
</evidence>
<name>I3Z8D9_BELBD</name>
<dbReference type="OrthoDB" id="9801987at2"/>
<dbReference type="InterPro" id="IPR003439">
    <property type="entry name" value="ABC_transporter-like_ATP-bd"/>
</dbReference>
<dbReference type="CDD" id="cd03230">
    <property type="entry name" value="ABC_DR_subfamily_A"/>
    <property type="match status" value="1"/>
</dbReference>
<dbReference type="GO" id="GO:0016887">
    <property type="term" value="F:ATP hydrolysis activity"/>
    <property type="evidence" value="ECO:0007669"/>
    <property type="project" value="InterPro"/>
</dbReference>
<dbReference type="SMART" id="SM00382">
    <property type="entry name" value="AAA"/>
    <property type="match status" value="1"/>
</dbReference>
<dbReference type="PATRIC" id="fig|866536.3.peg.3078"/>
<dbReference type="SUPFAM" id="SSF52540">
    <property type="entry name" value="P-loop containing nucleoside triphosphate hydrolases"/>
    <property type="match status" value="1"/>
</dbReference>
<dbReference type="GO" id="GO:0005524">
    <property type="term" value="F:ATP binding"/>
    <property type="evidence" value="ECO:0007669"/>
    <property type="project" value="UniProtKB-KW"/>
</dbReference>
<dbReference type="InterPro" id="IPR051782">
    <property type="entry name" value="ABC_Transporter_VariousFunc"/>
</dbReference>
<dbReference type="InterPro" id="IPR027417">
    <property type="entry name" value="P-loop_NTPase"/>
</dbReference>
<dbReference type="RefSeq" id="WP_014773456.1">
    <property type="nucleotide sequence ID" value="NC_018010.1"/>
</dbReference>
<dbReference type="Pfam" id="PF00005">
    <property type="entry name" value="ABC_tran"/>
    <property type="match status" value="1"/>
</dbReference>
<organism evidence="5 6">
    <name type="scientific">Belliella baltica (strain DSM 15883 / CIP 108006 / LMG 21964 / BA134)</name>
    <dbReference type="NCBI Taxonomy" id="866536"/>
    <lineage>
        <taxon>Bacteria</taxon>
        <taxon>Pseudomonadati</taxon>
        <taxon>Bacteroidota</taxon>
        <taxon>Cytophagia</taxon>
        <taxon>Cytophagales</taxon>
        <taxon>Cyclobacteriaceae</taxon>
        <taxon>Belliella</taxon>
    </lineage>
</organism>
<dbReference type="STRING" id="866536.Belba_2986"/>
<evidence type="ECO:0000256" key="3">
    <source>
        <dbReference type="ARBA" id="ARBA00022840"/>
    </source>
</evidence>
<dbReference type="Proteomes" id="UP000006050">
    <property type="component" value="Chromosome"/>
</dbReference>
<evidence type="ECO:0000313" key="5">
    <source>
        <dbReference type="EMBL" id="AFL85507.1"/>
    </source>
</evidence>
<proteinExistence type="predicted"/>
<protein>
    <submittedName>
        <fullName evidence="5">ABC-type multidrug transport system, ATPase component</fullName>
    </submittedName>
</protein>
<evidence type="ECO:0000259" key="4">
    <source>
        <dbReference type="PROSITE" id="PS50893"/>
    </source>
</evidence>
<dbReference type="HOGENOM" id="CLU_000604_1_2_10"/>
<keyword evidence="2" id="KW-0547">Nucleotide-binding</keyword>
<sequence>MIKIEKISKFYGKKQVLNSIDLEFKKGKVYGIVGENGAGKTTLFRCISGLESYKGNILSDYTKLKDHLGLLLTEPYFFSKITGKEYIQLLANARQTKITNIEDKNIFDLPLNQYASTYSTGMKKKLALTAILLQENNVFILDEPFNGVDIQSNLIITEVIKRFKKLKKTVIISSHIFSTLADTCDEIYLMKNGEIIKKVDQADFSKLENEMKEFTVGNRIDKLELK</sequence>
<keyword evidence="6" id="KW-1185">Reference proteome</keyword>
<reference evidence="6" key="1">
    <citation type="submission" date="2012-06" db="EMBL/GenBank/DDBJ databases">
        <title>The complete genome of Belliella baltica DSM 15883.</title>
        <authorList>
            <person name="Lucas S."/>
            <person name="Copeland A."/>
            <person name="Lapidus A."/>
            <person name="Goodwin L."/>
            <person name="Pitluck S."/>
            <person name="Peters L."/>
            <person name="Mikhailova N."/>
            <person name="Davenport K."/>
            <person name="Kyrpides N."/>
            <person name="Mavromatis K."/>
            <person name="Pagani I."/>
            <person name="Ivanova N."/>
            <person name="Ovchinnikova G."/>
            <person name="Zeytun A."/>
            <person name="Detter J.C."/>
            <person name="Han C."/>
            <person name="Land M."/>
            <person name="Hauser L."/>
            <person name="Markowitz V."/>
            <person name="Cheng J.-F."/>
            <person name="Hugenholtz P."/>
            <person name="Woyke T."/>
            <person name="Wu D."/>
            <person name="Tindall B."/>
            <person name="Pomrenke H."/>
            <person name="Brambilla E."/>
            <person name="Klenk H.-P."/>
            <person name="Eisen J.A."/>
        </authorList>
    </citation>
    <scope>NUCLEOTIDE SEQUENCE [LARGE SCALE GENOMIC DNA]</scope>
    <source>
        <strain evidence="6">DSM 15883 / CIP 108006 / LMG 21964 / BA134</strain>
    </source>
</reference>
<dbReference type="KEGG" id="bbd:Belba_2986"/>
<evidence type="ECO:0000313" key="6">
    <source>
        <dbReference type="Proteomes" id="UP000006050"/>
    </source>
</evidence>
<accession>I3Z8D9</accession>
<keyword evidence="3" id="KW-0067">ATP-binding</keyword>
<dbReference type="Gene3D" id="3.40.50.300">
    <property type="entry name" value="P-loop containing nucleotide triphosphate hydrolases"/>
    <property type="match status" value="1"/>
</dbReference>
<gene>
    <name evidence="5" type="ordered locus">Belba_2986</name>
</gene>
<keyword evidence="1" id="KW-0813">Transport</keyword>
<dbReference type="InterPro" id="IPR003593">
    <property type="entry name" value="AAA+_ATPase"/>
</dbReference>
<dbReference type="PANTHER" id="PTHR42939:SF1">
    <property type="entry name" value="ABC TRANSPORTER ATP-BINDING PROTEIN ALBC-RELATED"/>
    <property type="match status" value="1"/>
</dbReference>
<dbReference type="PROSITE" id="PS50893">
    <property type="entry name" value="ABC_TRANSPORTER_2"/>
    <property type="match status" value="1"/>
</dbReference>